<keyword evidence="6 7" id="KW-0472">Membrane</keyword>
<evidence type="ECO:0000313" key="8">
    <source>
        <dbReference type="EMBL" id="GMH13856.1"/>
    </source>
</evidence>
<dbReference type="GO" id="GO:0009512">
    <property type="term" value="C:cytochrome b6f complex"/>
    <property type="evidence" value="ECO:0007669"/>
    <property type="project" value="InterPro"/>
</dbReference>
<comment type="caution">
    <text evidence="8">The sequence shown here is derived from an EMBL/GenBank/DDBJ whole genome shotgun (WGS) entry which is preliminary data.</text>
</comment>
<comment type="subcellular location">
    <subcellularLocation>
        <location evidence="1">Membrane</location>
        <topology evidence="1">Single-pass membrane protein</topology>
    </subcellularLocation>
</comment>
<dbReference type="EMBL" id="BSYO01000013">
    <property type="protein sequence ID" value="GMH13856.1"/>
    <property type="molecule type" value="Genomic_DNA"/>
</dbReference>
<proteinExistence type="inferred from homology"/>
<reference evidence="8" key="1">
    <citation type="submission" date="2023-05" db="EMBL/GenBank/DDBJ databases">
        <title>Nepenthes gracilis genome sequencing.</title>
        <authorList>
            <person name="Fukushima K."/>
        </authorList>
    </citation>
    <scope>NUCLEOTIDE SEQUENCE</scope>
    <source>
        <strain evidence="8">SING2019-196</strain>
    </source>
</reference>
<keyword evidence="2" id="KW-0813">Transport</keyword>
<evidence type="ECO:0000256" key="4">
    <source>
        <dbReference type="ARBA" id="ARBA00022982"/>
    </source>
</evidence>
<dbReference type="InterPro" id="IPR053333">
    <property type="entry name" value="Cytochrome_b6-f_sub7"/>
</dbReference>
<keyword evidence="9" id="KW-1185">Reference proteome</keyword>
<evidence type="ECO:0008006" key="10">
    <source>
        <dbReference type="Google" id="ProtNLM"/>
    </source>
</evidence>
<keyword evidence="5 7" id="KW-1133">Transmembrane helix</keyword>
<dbReference type="HAMAP" id="MF_00396">
    <property type="entry name" value="Cytb6_f_PetM"/>
    <property type="match status" value="1"/>
</dbReference>
<feature type="transmembrane region" description="Helical" evidence="7">
    <location>
        <begin position="225"/>
        <end position="247"/>
    </location>
</feature>
<protein>
    <recommendedName>
        <fullName evidence="10">Cytochrome b6-f complex subunit 7</fullName>
    </recommendedName>
</protein>
<name>A0AAD3SP27_NEPGR</name>
<evidence type="ECO:0000256" key="3">
    <source>
        <dbReference type="ARBA" id="ARBA00022692"/>
    </source>
</evidence>
<keyword evidence="3 7" id="KW-0812">Transmembrane</keyword>
<dbReference type="AlphaFoldDB" id="A0AAD3SP27"/>
<evidence type="ECO:0000256" key="2">
    <source>
        <dbReference type="ARBA" id="ARBA00022448"/>
    </source>
</evidence>
<organism evidence="8 9">
    <name type="scientific">Nepenthes gracilis</name>
    <name type="common">Slender pitcher plant</name>
    <dbReference type="NCBI Taxonomy" id="150966"/>
    <lineage>
        <taxon>Eukaryota</taxon>
        <taxon>Viridiplantae</taxon>
        <taxon>Streptophyta</taxon>
        <taxon>Embryophyta</taxon>
        <taxon>Tracheophyta</taxon>
        <taxon>Spermatophyta</taxon>
        <taxon>Magnoliopsida</taxon>
        <taxon>eudicotyledons</taxon>
        <taxon>Gunneridae</taxon>
        <taxon>Pentapetalae</taxon>
        <taxon>Caryophyllales</taxon>
        <taxon>Nepenthaceae</taxon>
        <taxon>Nepenthes</taxon>
    </lineage>
</organism>
<dbReference type="Proteomes" id="UP001279734">
    <property type="component" value="Unassembled WGS sequence"/>
</dbReference>
<evidence type="ECO:0000256" key="7">
    <source>
        <dbReference type="SAM" id="Phobius"/>
    </source>
</evidence>
<accession>A0AAD3SP27</accession>
<evidence type="ECO:0000256" key="5">
    <source>
        <dbReference type="ARBA" id="ARBA00022989"/>
    </source>
</evidence>
<dbReference type="InterPro" id="IPR012595">
    <property type="entry name" value="PetM_cyt_b6/f_cplx_su7"/>
</dbReference>
<dbReference type="PANTHER" id="PTHR34951">
    <property type="entry name" value="B6F COMPLEX SUBUNIT, PUTATIVE, EXPRESSED-RELATED"/>
    <property type="match status" value="1"/>
</dbReference>
<sequence>MSRDCLHCKIGAVEIMFQGYPVIPTPQSRHLIDLWLQTRPDTIRKNPNLHGQLSQGFCYGAQLCTEKSISLTKNGCLYLAYDLMREHETRLQWSNNLNVALRLSMQRVITAEEENPLLLCFPSQTTKRCKSKMATAAPTVVFSVSSAAVTVSGRSRAQKTANKVVYLGGINSYGGLKAHNSVVGLGVPVATERRFADVLTALKAPSYRGGGGGSLSSTCNAAAEIFKIAAIMNGLVLVGVAVGFVLLRIEASLEEAE</sequence>
<dbReference type="PANTHER" id="PTHR34951:SF1">
    <property type="entry name" value="B6F COMPLEX SUBUNIT, PUTATIVE, EXPRESSED-RELATED"/>
    <property type="match status" value="1"/>
</dbReference>
<gene>
    <name evidence="8" type="ORF">Nepgr_015697</name>
</gene>
<evidence type="ECO:0000313" key="9">
    <source>
        <dbReference type="Proteomes" id="UP001279734"/>
    </source>
</evidence>
<evidence type="ECO:0000256" key="1">
    <source>
        <dbReference type="ARBA" id="ARBA00004167"/>
    </source>
</evidence>
<evidence type="ECO:0000256" key="6">
    <source>
        <dbReference type="ARBA" id="ARBA00023136"/>
    </source>
</evidence>
<dbReference type="Pfam" id="PF08041">
    <property type="entry name" value="PetM"/>
    <property type="match status" value="1"/>
</dbReference>
<dbReference type="GO" id="GO:0016020">
    <property type="term" value="C:membrane"/>
    <property type="evidence" value="ECO:0007669"/>
    <property type="project" value="UniProtKB-SubCell"/>
</dbReference>
<keyword evidence="4" id="KW-0249">Electron transport</keyword>
<dbReference type="SUPFAM" id="SSF103441">
    <property type="entry name" value="PetM subunit of the cytochrome b6f complex"/>
    <property type="match status" value="1"/>
</dbReference>